<evidence type="ECO:0000313" key="1">
    <source>
        <dbReference type="EMBL" id="TFK85494.1"/>
    </source>
</evidence>
<dbReference type="InParanoid" id="A0A5C3P762"/>
<organism evidence="1 2">
    <name type="scientific">Polyporus arcularius HHB13444</name>
    <dbReference type="NCBI Taxonomy" id="1314778"/>
    <lineage>
        <taxon>Eukaryota</taxon>
        <taxon>Fungi</taxon>
        <taxon>Dikarya</taxon>
        <taxon>Basidiomycota</taxon>
        <taxon>Agaricomycotina</taxon>
        <taxon>Agaricomycetes</taxon>
        <taxon>Polyporales</taxon>
        <taxon>Polyporaceae</taxon>
        <taxon>Polyporus</taxon>
    </lineage>
</organism>
<protein>
    <submittedName>
        <fullName evidence="1">Uncharacterized protein</fullName>
    </submittedName>
</protein>
<name>A0A5C3P762_9APHY</name>
<gene>
    <name evidence="1" type="ORF">K466DRAFT_588075</name>
</gene>
<dbReference type="Proteomes" id="UP000308197">
    <property type="component" value="Unassembled WGS sequence"/>
</dbReference>
<evidence type="ECO:0000313" key="2">
    <source>
        <dbReference type="Proteomes" id="UP000308197"/>
    </source>
</evidence>
<dbReference type="AlphaFoldDB" id="A0A5C3P762"/>
<sequence length="119" mass="13243">MRRQRCPLGTTGLTPVINVFAAEGDAVLAIGVYGHVWLVYLSSQIHVSEYGQIFRCCPHNGHDSSWRASVDCPVRCECELSGEFYVSHCLSRQRPRASIMNALMAAQAHRHDTPAAMDR</sequence>
<keyword evidence="2" id="KW-1185">Reference proteome</keyword>
<dbReference type="EMBL" id="ML211250">
    <property type="protein sequence ID" value="TFK85494.1"/>
    <property type="molecule type" value="Genomic_DNA"/>
</dbReference>
<proteinExistence type="predicted"/>
<reference evidence="1 2" key="1">
    <citation type="journal article" date="2019" name="Nat. Ecol. Evol.">
        <title>Megaphylogeny resolves global patterns of mushroom evolution.</title>
        <authorList>
            <person name="Varga T."/>
            <person name="Krizsan K."/>
            <person name="Foldi C."/>
            <person name="Dima B."/>
            <person name="Sanchez-Garcia M."/>
            <person name="Sanchez-Ramirez S."/>
            <person name="Szollosi G.J."/>
            <person name="Szarkandi J.G."/>
            <person name="Papp V."/>
            <person name="Albert L."/>
            <person name="Andreopoulos W."/>
            <person name="Angelini C."/>
            <person name="Antonin V."/>
            <person name="Barry K.W."/>
            <person name="Bougher N.L."/>
            <person name="Buchanan P."/>
            <person name="Buyck B."/>
            <person name="Bense V."/>
            <person name="Catcheside P."/>
            <person name="Chovatia M."/>
            <person name="Cooper J."/>
            <person name="Damon W."/>
            <person name="Desjardin D."/>
            <person name="Finy P."/>
            <person name="Geml J."/>
            <person name="Haridas S."/>
            <person name="Hughes K."/>
            <person name="Justo A."/>
            <person name="Karasinski D."/>
            <person name="Kautmanova I."/>
            <person name="Kiss B."/>
            <person name="Kocsube S."/>
            <person name="Kotiranta H."/>
            <person name="LaButti K.M."/>
            <person name="Lechner B.E."/>
            <person name="Liimatainen K."/>
            <person name="Lipzen A."/>
            <person name="Lukacs Z."/>
            <person name="Mihaltcheva S."/>
            <person name="Morgado L.N."/>
            <person name="Niskanen T."/>
            <person name="Noordeloos M.E."/>
            <person name="Ohm R.A."/>
            <person name="Ortiz-Santana B."/>
            <person name="Ovrebo C."/>
            <person name="Racz N."/>
            <person name="Riley R."/>
            <person name="Savchenko A."/>
            <person name="Shiryaev A."/>
            <person name="Soop K."/>
            <person name="Spirin V."/>
            <person name="Szebenyi C."/>
            <person name="Tomsovsky M."/>
            <person name="Tulloss R.E."/>
            <person name="Uehling J."/>
            <person name="Grigoriev I.V."/>
            <person name="Vagvolgyi C."/>
            <person name="Papp T."/>
            <person name="Martin F.M."/>
            <person name="Miettinen O."/>
            <person name="Hibbett D.S."/>
            <person name="Nagy L.G."/>
        </authorList>
    </citation>
    <scope>NUCLEOTIDE SEQUENCE [LARGE SCALE GENOMIC DNA]</scope>
    <source>
        <strain evidence="1 2">HHB13444</strain>
    </source>
</reference>
<accession>A0A5C3P762</accession>